<reference evidence="3" key="1">
    <citation type="journal article" date="2016" name="Gigascience">
        <title>De novo construction of an expanded transcriptome assembly for the western tarnished plant bug, Lygus hesperus.</title>
        <authorList>
            <person name="Tassone E.E."/>
            <person name="Geib S.M."/>
            <person name="Hall B."/>
            <person name="Fabrick J.A."/>
            <person name="Brent C.S."/>
            <person name="Hull J.J."/>
        </authorList>
    </citation>
    <scope>NUCLEOTIDE SEQUENCE</scope>
</reference>
<feature type="non-terminal residue" evidence="3">
    <location>
        <position position="1"/>
    </location>
</feature>
<dbReference type="EMBL" id="GDHC01014311">
    <property type="protein sequence ID" value="JAQ04318.1"/>
    <property type="molecule type" value="Transcribed_RNA"/>
</dbReference>
<gene>
    <name evidence="3" type="ORF">g.6086</name>
</gene>
<feature type="region of interest" description="Disordered" evidence="1">
    <location>
        <begin position="1"/>
        <end position="24"/>
    </location>
</feature>
<evidence type="ECO:0000313" key="3">
    <source>
        <dbReference type="EMBL" id="JAQ04318.1"/>
    </source>
</evidence>
<protein>
    <submittedName>
        <fullName evidence="3">Uncharacterized protein</fullName>
    </submittedName>
</protein>
<evidence type="ECO:0000256" key="1">
    <source>
        <dbReference type="SAM" id="MobiDB-lite"/>
    </source>
</evidence>
<proteinExistence type="predicted"/>
<dbReference type="AlphaFoldDB" id="A0A146L798"/>
<sequence length="309" mass="32993">PLSPPNSFRNPATTAQTHSTPSHGTCGATTQAYRCGVGCCTAERWDTCPRCCQDFHCSCPHCTTTGTCAALPPSTGSTTAPVSTLLCVCSTYRSAVSPSLSIPPPFDCLGGCTVRWTLFQCCRLPACCTSTPTHCPPHFAAPPSSSPPSPLSILLFSPSSSPVPMVSPTLHRIAGVATSLLPTCIVGATCLSVVPTCQSSVYYFAVPAPHLYSNSLSHRSSVPSSLSHRLYLWTLLSYCFHPCCLCSLARCTVARLFLLCCYLLDSSWLWTRIPPTPCRCAFRMSAVVVLCCTRCCSMSVLVFLLVVVV</sequence>
<accession>A0A146L798</accession>
<feature type="non-terminal residue" evidence="3">
    <location>
        <position position="309"/>
    </location>
</feature>
<feature type="transmembrane region" description="Helical" evidence="2">
    <location>
        <begin position="285"/>
        <end position="308"/>
    </location>
</feature>
<keyword evidence="2" id="KW-1133">Transmembrane helix</keyword>
<keyword evidence="2" id="KW-0812">Transmembrane</keyword>
<name>A0A146L798_LYGHE</name>
<organism evidence="3">
    <name type="scientific">Lygus hesperus</name>
    <name type="common">Western plant bug</name>
    <dbReference type="NCBI Taxonomy" id="30085"/>
    <lineage>
        <taxon>Eukaryota</taxon>
        <taxon>Metazoa</taxon>
        <taxon>Ecdysozoa</taxon>
        <taxon>Arthropoda</taxon>
        <taxon>Hexapoda</taxon>
        <taxon>Insecta</taxon>
        <taxon>Pterygota</taxon>
        <taxon>Neoptera</taxon>
        <taxon>Paraneoptera</taxon>
        <taxon>Hemiptera</taxon>
        <taxon>Heteroptera</taxon>
        <taxon>Panheteroptera</taxon>
        <taxon>Cimicomorpha</taxon>
        <taxon>Miridae</taxon>
        <taxon>Mirini</taxon>
        <taxon>Lygus</taxon>
    </lineage>
</organism>
<evidence type="ECO:0000256" key="2">
    <source>
        <dbReference type="SAM" id="Phobius"/>
    </source>
</evidence>
<keyword evidence="2" id="KW-0472">Membrane</keyword>